<organism evidence="14 15">
    <name type="scientific">Cupriavidus lacunae</name>
    <dbReference type="NCBI Taxonomy" id="2666307"/>
    <lineage>
        <taxon>Bacteria</taxon>
        <taxon>Pseudomonadati</taxon>
        <taxon>Pseudomonadota</taxon>
        <taxon>Betaproteobacteria</taxon>
        <taxon>Burkholderiales</taxon>
        <taxon>Burkholderiaceae</taxon>
        <taxon>Cupriavidus</taxon>
    </lineage>
</organism>
<dbReference type="Pfam" id="PF00580">
    <property type="entry name" value="UvrD-helicase"/>
    <property type="match status" value="1"/>
</dbReference>
<dbReference type="PROSITE" id="PS51198">
    <property type="entry name" value="UVRD_HELICASE_ATP_BIND"/>
    <property type="match status" value="1"/>
</dbReference>
<feature type="binding site" evidence="12">
    <location>
        <begin position="27"/>
        <end position="34"/>
    </location>
    <ligand>
        <name>ATP</name>
        <dbReference type="ChEBI" id="CHEBI:30616"/>
    </ligand>
</feature>
<evidence type="ECO:0000256" key="2">
    <source>
        <dbReference type="ARBA" id="ARBA00022741"/>
    </source>
</evidence>
<evidence type="ECO:0000259" key="13">
    <source>
        <dbReference type="PROSITE" id="PS51198"/>
    </source>
</evidence>
<comment type="caution">
    <text evidence="14">The sequence shown here is derived from an EMBL/GenBank/DDBJ whole genome shotgun (WGS) entry which is preliminary data.</text>
</comment>
<keyword evidence="15" id="KW-1185">Reference proteome</keyword>
<dbReference type="GO" id="GO:0003677">
    <property type="term" value="F:DNA binding"/>
    <property type="evidence" value="ECO:0007669"/>
    <property type="project" value="UniProtKB-KW"/>
</dbReference>
<dbReference type="SUPFAM" id="SSF52540">
    <property type="entry name" value="P-loop containing nucleoside triphosphate hydrolases"/>
    <property type="match status" value="1"/>
</dbReference>
<evidence type="ECO:0000256" key="10">
    <source>
        <dbReference type="ARBA" id="ARBA00034923"/>
    </source>
</evidence>
<keyword evidence="4 12" id="KW-0347">Helicase</keyword>
<evidence type="ECO:0000256" key="1">
    <source>
        <dbReference type="ARBA" id="ARBA00009922"/>
    </source>
</evidence>
<evidence type="ECO:0000256" key="11">
    <source>
        <dbReference type="ARBA" id="ARBA00048988"/>
    </source>
</evidence>
<dbReference type="GO" id="GO:0000725">
    <property type="term" value="P:recombinational repair"/>
    <property type="evidence" value="ECO:0007669"/>
    <property type="project" value="TreeGrafter"/>
</dbReference>
<dbReference type="Gene3D" id="3.40.50.300">
    <property type="entry name" value="P-loop containing nucleotide triphosphate hydrolases"/>
    <property type="match status" value="2"/>
</dbReference>
<sequence length="597" mass="67764">MFTWTDRELNAEQSEAVVAPGNILLTACPGSGKTRTLTYKIAYELSRLESDRQFVVAITYTNRAADEIRERIQDLGVDTARLWIGTIHAFCLEWIIKPYGIYAPDLANGYSIVDLHARERLLEALCEPYRHERITFYDCEYYYTSEGYRLGCPSPGKHASIRRILESYFGILRERRQIDFELILWHALQLTEQFPAISGLLSKLFVCVLVDEYQDTKQIQYVILGAVLRAGQGATRLFMVGDPNQAIYGSLGGYPIELGDLRVLTELPIETRTLSLNYRSSARIIDFFNHFNVHDTVIVAAGEDRLYPSLVSYDRECQKTGLVHEIGTLIRHNIDTLGVRPEQICVLAPQWLHLASMTRQLVATLPDYQFDGPGMVPFARDIENFWYKVARLALTEPSPALFIRRHRWAGEIISALQDAGVPTQHLSRRMLLRDCNAIALEEQGGLAYLRGFFEQLFDRLGIVISNVASLREHYNAFFASSAARIEKLEAEGLTEVGDLAFFKRIFQNRSGITVSTIHGVKGAEFDVVIAYALLDGMVPHFNDPHGEVSARKLLYVVGSRARKNLHLFSEHGRSRGWRGHYEPTRALSDCVFDYDVI</sequence>
<dbReference type="GO" id="GO:0016887">
    <property type="term" value="F:ATP hydrolysis activity"/>
    <property type="evidence" value="ECO:0007669"/>
    <property type="project" value="RHEA"/>
</dbReference>
<dbReference type="InterPro" id="IPR014017">
    <property type="entry name" value="DNA_helicase_UvrD-like_C"/>
</dbReference>
<evidence type="ECO:0000313" key="14">
    <source>
        <dbReference type="EMBL" id="RDK04955.1"/>
    </source>
</evidence>
<evidence type="ECO:0000256" key="8">
    <source>
        <dbReference type="ARBA" id="ARBA00034617"/>
    </source>
</evidence>
<dbReference type="GO" id="GO:0043138">
    <property type="term" value="F:3'-5' DNA helicase activity"/>
    <property type="evidence" value="ECO:0007669"/>
    <property type="project" value="UniProtKB-EC"/>
</dbReference>
<dbReference type="InterPro" id="IPR013986">
    <property type="entry name" value="DExx_box_DNA_helicase_dom_sf"/>
</dbReference>
<dbReference type="PROSITE" id="PS51257">
    <property type="entry name" value="PROKAR_LIPOPROTEIN"/>
    <property type="match status" value="1"/>
</dbReference>
<dbReference type="Pfam" id="PF13361">
    <property type="entry name" value="UvrD_C"/>
    <property type="match status" value="1"/>
</dbReference>
<evidence type="ECO:0000313" key="15">
    <source>
        <dbReference type="Proteomes" id="UP000255165"/>
    </source>
</evidence>
<dbReference type="AlphaFoldDB" id="A0A370NHA6"/>
<keyword evidence="7" id="KW-0413">Isomerase</keyword>
<evidence type="ECO:0000256" key="7">
    <source>
        <dbReference type="ARBA" id="ARBA00023235"/>
    </source>
</evidence>
<evidence type="ECO:0000256" key="9">
    <source>
        <dbReference type="ARBA" id="ARBA00034808"/>
    </source>
</evidence>
<evidence type="ECO:0000256" key="6">
    <source>
        <dbReference type="ARBA" id="ARBA00023125"/>
    </source>
</evidence>
<evidence type="ECO:0000256" key="4">
    <source>
        <dbReference type="ARBA" id="ARBA00022806"/>
    </source>
</evidence>
<proteinExistence type="inferred from homology"/>
<dbReference type="EC" id="5.6.2.4" evidence="9"/>
<protein>
    <recommendedName>
        <fullName evidence="9">DNA 3'-5' helicase</fullName>
        <ecNumber evidence="9">5.6.2.4</ecNumber>
    </recommendedName>
    <alternativeName>
        <fullName evidence="10">DNA 3'-5' helicase II</fullName>
    </alternativeName>
</protein>
<evidence type="ECO:0000256" key="5">
    <source>
        <dbReference type="ARBA" id="ARBA00022840"/>
    </source>
</evidence>
<comment type="catalytic activity">
    <reaction evidence="11">
        <text>ATP + H2O = ADP + phosphate + H(+)</text>
        <dbReference type="Rhea" id="RHEA:13065"/>
        <dbReference type="ChEBI" id="CHEBI:15377"/>
        <dbReference type="ChEBI" id="CHEBI:15378"/>
        <dbReference type="ChEBI" id="CHEBI:30616"/>
        <dbReference type="ChEBI" id="CHEBI:43474"/>
        <dbReference type="ChEBI" id="CHEBI:456216"/>
        <dbReference type="EC" id="5.6.2.4"/>
    </reaction>
</comment>
<dbReference type="EMBL" id="QKWJ01000125">
    <property type="protein sequence ID" value="RDK04955.1"/>
    <property type="molecule type" value="Genomic_DNA"/>
</dbReference>
<feature type="domain" description="UvrD-like helicase ATP-binding" evidence="13">
    <location>
        <begin position="6"/>
        <end position="281"/>
    </location>
</feature>
<dbReference type="InterPro" id="IPR027417">
    <property type="entry name" value="P-loop_NTPase"/>
</dbReference>
<dbReference type="InterPro" id="IPR014016">
    <property type="entry name" value="UvrD-like_ATP-bd"/>
</dbReference>
<dbReference type="InterPro" id="IPR000212">
    <property type="entry name" value="DNA_helicase_UvrD/REP"/>
</dbReference>
<evidence type="ECO:0000256" key="12">
    <source>
        <dbReference type="PROSITE-ProRule" id="PRU00560"/>
    </source>
</evidence>
<dbReference type="PANTHER" id="PTHR11070:SF2">
    <property type="entry name" value="ATP-DEPENDENT DNA HELICASE SRS2"/>
    <property type="match status" value="1"/>
</dbReference>
<accession>A0A370NHA6</accession>
<reference evidence="15" key="1">
    <citation type="submission" date="2018-06" db="EMBL/GenBank/DDBJ databases">
        <authorList>
            <person name="Feng T."/>
            <person name="Jeon C.O."/>
        </authorList>
    </citation>
    <scope>NUCLEOTIDE SEQUENCE [LARGE SCALE GENOMIC DNA]</scope>
    <source>
        <strain evidence="15">S23</strain>
    </source>
</reference>
<keyword evidence="5 12" id="KW-0067">ATP-binding</keyword>
<evidence type="ECO:0000256" key="3">
    <source>
        <dbReference type="ARBA" id="ARBA00022801"/>
    </source>
</evidence>
<gene>
    <name evidence="14" type="ORF">DN412_39765</name>
</gene>
<dbReference type="PANTHER" id="PTHR11070">
    <property type="entry name" value="UVRD / RECB / PCRA DNA HELICASE FAMILY MEMBER"/>
    <property type="match status" value="1"/>
</dbReference>
<keyword evidence="2 12" id="KW-0547">Nucleotide-binding</keyword>
<dbReference type="RefSeq" id="WP_115216550.1">
    <property type="nucleotide sequence ID" value="NZ_QKWJ01000125.1"/>
</dbReference>
<dbReference type="Gene3D" id="1.10.10.160">
    <property type="match status" value="1"/>
</dbReference>
<name>A0A370NHA6_9BURK</name>
<comment type="similarity">
    <text evidence="1">Belongs to the helicase family. UvrD subfamily.</text>
</comment>
<dbReference type="GO" id="GO:0005524">
    <property type="term" value="F:ATP binding"/>
    <property type="evidence" value="ECO:0007669"/>
    <property type="project" value="UniProtKB-UniRule"/>
</dbReference>
<comment type="catalytic activity">
    <reaction evidence="8">
        <text>Couples ATP hydrolysis with the unwinding of duplex DNA by translocating in the 3'-5' direction.</text>
        <dbReference type="EC" id="5.6.2.4"/>
    </reaction>
</comment>
<dbReference type="Proteomes" id="UP000255165">
    <property type="component" value="Unassembled WGS sequence"/>
</dbReference>
<keyword evidence="3 12" id="KW-0378">Hydrolase</keyword>
<keyword evidence="6" id="KW-0238">DNA-binding</keyword>
<dbReference type="CDD" id="cd17932">
    <property type="entry name" value="DEXQc_UvrD"/>
    <property type="match status" value="1"/>
</dbReference>